<keyword evidence="2" id="KW-0813">Transport</keyword>
<protein>
    <submittedName>
        <fullName evidence="11">TRAP transporter small permease</fullName>
    </submittedName>
</protein>
<evidence type="ECO:0000256" key="4">
    <source>
        <dbReference type="ARBA" id="ARBA00022519"/>
    </source>
</evidence>
<evidence type="ECO:0000256" key="7">
    <source>
        <dbReference type="ARBA" id="ARBA00023136"/>
    </source>
</evidence>
<feature type="transmembrane region" description="Helical" evidence="9">
    <location>
        <begin position="86"/>
        <end position="107"/>
    </location>
</feature>
<evidence type="ECO:0000313" key="11">
    <source>
        <dbReference type="EMBL" id="MCM3716076.1"/>
    </source>
</evidence>
<evidence type="ECO:0000256" key="3">
    <source>
        <dbReference type="ARBA" id="ARBA00022475"/>
    </source>
</evidence>
<comment type="similarity">
    <text evidence="8">Belongs to the TRAP transporter small permease family.</text>
</comment>
<gene>
    <name evidence="11" type="ORF">M3202_18670</name>
</gene>
<keyword evidence="3" id="KW-1003">Cell membrane</keyword>
<dbReference type="PANTHER" id="PTHR35011">
    <property type="entry name" value="2,3-DIKETO-L-GULONATE TRAP TRANSPORTER SMALL PERMEASE PROTEIN YIAM"/>
    <property type="match status" value="1"/>
</dbReference>
<organism evidence="11 12">
    <name type="scientific">Halalkalibacter oceani</name>
    <dbReference type="NCBI Taxonomy" id="1653776"/>
    <lineage>
        <taxon>Bacteria</taxon>
        <taxon>Bacillati</taxon>
        <taxon>Bacillota</taxon>
        <taxon>Bacilli</taxon>
        <taxon>Bacillales</taxon>
        <taxon>Bacillaceae</taxon>
        <taxon>Halalkalibacter</taxon>
    </lineage>
</organism>
<evidence type="ECO:0000256" key="9">
    <source>
        <dbReference type="SAM" id="Phobius"/>
    </source>
</evidence>
<feature type="transmembrane region" description="Helical" evidence="9">
    <location>
        <begin position="12"/>
        <end position="35"/>
    </location>
</feature>
<dbReference type="GO" id="GO:0005886">
    <property type="term" value="C:plasma membrane"/>
    <property type="evidence" value="ECO:0007669"/>
    <property type="project" value="UniProtKB-SubCell"/>
</dbReference>
<dbReference type="EMBL" id="JAMBOL010000028">
    <property type="protein sequence ID" value="MCM3716076.1"/>
    <property type="molecule type" value="Genomic_DNA"/>
</dbReference>
<evidence type="ECO:0000256" key="6">
    <source>
        <dbReference type="ARBA" id="ARBA00022989"/>
    </source>
</evidence>
<dbReference type="InterPro" id="IPR007387">
    <property type="entry name" value="TRAP_DctQ"/>
</dbReference>
<keyword evidence="6 9" id="KW-1133">Transmembrane helix</keyword>
<accession>A0A9X2IQP5</accession>
<dbReference type="AlphaFoldDB" id="A0A9X2IQP5"/>
<dbReference type="InterPro" id="IPR055348">
    <property type="entry name" value="DctQ"/>
</dbReference>
<keyword evidence="12" id="KW-1185">Reference proteome</keyword>
<evidence type="ECO:0000256" key="5">
    <source>
        <dbReference type="ARBA" id="ARBA00022692"/>
    </source>
</evidence>
<evidence type="ECO:0000256" key="2">
    <source>
        <dbReference type="ARBA" id="ARBA00022448"/>
    </source>
</evidence>
<feature type="domain" description="Tripartite ATP-independent periplasmic transporters DctQ component" evidence="10">
    <location>
        <begin position="23"/>
        <end position="146"/>
    </location>
</feature>
<comment type="subcellular location">
    <subcellularLocation>
        <location evidence="1">Cell inner membrane</location>
        <topology evidence="1">Multi-pass membrane protein</topology>
    </subcellularLocation>
</comment>
<keyword evidence="4" id="KW-0997">Cell inner membrane</keyword>
<keyword evidence="7 9" id="KW-0472">Membrane</keyword>
<evidence type="ECO:0000256" key="1">
    <source>
        <dbReference type="ARBA" id="ARBA00004429"/>
    </source>
</evidence>
<dbReference type="Proteomes" id="UP001139179">
    <property type="component" value="Unassembled WGS sequence"/>
</dbReference>
<evidence type="ECO:0000313" key="12">
    <source>
        <dbReference type="Proteomes" id="UP001139179"/>
    </source>
</evidence>
<keyword evidence="5 9" id="KW-0812">Transmembrane</keyword>
<evidence type="ECO:0000256" key="8">
    <source>
        <dbReference type="ARBA" id="ARBA00038436"/>
    </source>
</evidence>
<sequence>METLSRYATLFIEYFSKVLLVLLVMIVSWIVFGRYVLSATPAWGEELAKILMVWIALTSASMAIRTDTHLRLSIIDFILPKKYMNMVHWVVLIMMSVFSIFFIIAGFQLVQLTSTNTLPGLRISSSWLYLAVPISGLAMLLQIIDKGRRML</sequence>
<dbReference type="PANTHER" id="PTHR35011:SF11">
    <property type="entry name" value="TRAP TRANSPORTER SMALL PERMEASE PROTEIN"/>
    <property type="match status" value="1"/>
</dbReference>
<dbReference type="RefSeq" id="WP_251224756.1">
    <property type="nucleotide sequence ID" value="NZ_JAMBOL010000028.1"/>
</dbReference>
<name>A0A9X2IQP5_9BACI</name>
<dbReference type="Pfam" id="PF04290">
    <property type="entry name" value="DctQ"/>
    <property type="match status" value="1"/>
</dbReference>
<evidence type="ECO:0000259" key="10">
    <source>
        <dbReference type="Pfam" id="PF04290"/>
    </source>
</evidence>
<reference evidence="11" key="1">
    <citation type="submission" date="2022-05" db="EMBL/GenBank/DDBJ databases">
        <title>Comparative Genomics of Spacecraft Associated Microbes.</title>
        <authorList>
            <person name="Tran M.T."/>
            <person name="Wright A."/>
            <person name="Seuylemezian A."/>
            <person name="Eisen J."/>
            <person name="Coil D."/>
        </authorList>
    </citation>
    <scope>NUCLEOTIDE SEQUENCE</scope>
    <source>
        <strain evidence="11">214.1.1</strain>
    </source>
</reference>
<proteinExistence type="inferred from homology"/>
<dbReference type="GO" id="GO:0022857">
    <property type="term" value="F:transmembrane transporter activity"/>
    <property type="evidence" value="ECO:0007669"/>
    <property type="project" value="TreeGrafter"/>
</dbReference>
<comment type="caution">
    <text evidence="11">The sequence shown here is derived from an EMBL/GenBank/DDBJ whole genome shotgun (WGS) entry which is preliminary data.</text>
</comment>
<dbReference type="GO" id="GO:0015740">
    <property type="term" value="P:C4-dicarboxylate transport"/>
    <property type="evidence" value="ECO:0007669"/>
    <property type="project" value="TreeGrafter"/>
</dbReference>
<feature type="transmembrane region" description="Helical" evidence="9">
    <location>
        <begin position="127"/>
        <end position="144"/>
    </location>
</feature>